<protein>
    <recommendedName>
        <fullName evidence="4">S1 motif domain-containing protein</fullName>
    </recommendedName>
</protein>
<reference evidence="3" key="1">
    <citation type="journal article" date="2019" name="Int. J. Syst. Evol. Microbiol.">
        <title>The Global Catalogue of Microorganisms (GCM) 10K type strain sequencing project: providing services to taxonomists for standard genome sequencing and annotation.</title>
        <authorList>
            <consortium name="The Broad Institute Genomics Platform"/>
            <consortium name="The Broad Institute Genome Sequencing Center for Infectious Disease"/>
            <person name="Wu L."/>
            <person name="Ma J."/>
        </authorList>
    </citation>
    <scope>NUCLEOTIDE SEQUENCE [LARGE SCALE GENOMIC DNA]</scope>
    <source>
        <strain evidence="3">CGMCC 4.7289</strain>
    </source>
</reference>
<evidence type="ECO:0008006" key="4">
    <source>
        <dbReference type="Google" id="ProtNLM"/>
    </source>
</evidence>
<evidence type="ECO:0000256" key="1">
    <source>
        <dbReference type="SAM" id="MobiDB-lite"/>
    </source>
</evidence>
<dbReference type="RefSeq" id="WP_382188914.1">
    <property type="nucleotide sequence ID" value="NZ_JBHSAY010000005.1"/>
</dbReference>
<keyword evidence="3" id="KW-1185">Reference proteome</keyword>
<proteinExistence type="predicted"/>
<dbReference type="Proteomes" id="UP001595816">
    <property type="component" value="Unassembled WGS sequence"/>
</dbReference>
<name>A0ABV8LI56_9ACTN</name>
<evidence type="ECO:0000313" key="3">
    <source>
        <dbReference type="Proteomes" id="UP001595816"/>
    </source>
</evidence>
<gene>
    <name evidence="2" type="ORF">ACFOZ4_06105</name>
</gene>
<accession>A0ABV8LI56</accession>
<feature type="compositionally biased region" description="Low complexity" evidence="1">
    <location>
        <begin position="1"/>
        <end position="19"/>
    </location>
</feature>
<comment type="caution">
    <text evidence="2">The sequence shown here is derived from an EMBL/GenBank/DDBJ whole genome shotgun (WGS) entry which is preliminary data.</text>
</comment>
<sequence length="185" mass="20290">MSTIAAQASSRAALASTSSDQLQEASWLSSASFRETTLRRRRRAAVKDVDDLTSAEEPLSEIPSTFAPARGDAARELVVGMQKWHGRILQLEDSIVTVELSPLDHQGPKLQADFALDLLSPNEDEVRPGDLVYLTVRTVVGSGGRKTQTSTLTPSLPGRWTDVEVAKINEAAEERLRGLEQFFDR</sequence>
<organism evidence="2 3">
    <name type="scientific">Hamadaea flava</name>
    <dbReference type="NCBI Taxonomy" id="1742688"/>
    <lineage>
        <taxon>Bacteria</taxon>
        <taxon>Bacillati</taxon>
        <taxon>Actinomycetota</taxon>
        <taxon>Actinomycetes</taxon>
        <taxon>Micromonosporales</taxon>
        <taxon>Micromonosporaceae</taxon>
        <taxon>Hamadaea</taxon>
    </lineage>
</organism>
<evidence type="ECO:0000313" key="2">
    <source>
        <dbReference type="EMBL" id="MFC4130176.1"/>
    </source>
</evidence>
<dbReference type="EMBL" id="JBHSAY010000005">
    <property type="protein sequence ID" value="MFC4130176.1"/>
    <property type="molecule type" value="Genomic_DNA"/>
</dbReference>
<feature type="region of interest" description="Disordered" evidence="1">
    <location>
        <begin position="1"/>
        <end position="22"/>
    </location>
</feature>